<dbReference type="KEGG" id="csb:CLSA_c09510"/>
<dbReference type="Proteomes" id="UP000017118">
    <property type="component" value="Chromosome"/>
</dbReference>
<dbReference type="PANTHER" id="PTHR35149:SF2">
    <property type="entry name" value="DUF262 DOMAIN-CONTAINING PROTEIN"/>
    <property type="match status" value="1"/>
</dbReference>
<protein>
    <recommendedName>
        <fullName evidence="1">GmrSD restriction endonucleases N-terminal domain-containing protein</fullName>
    </recommendedName>
</protein>
<reference evidence="2 3" key="1">
    <citation type="journal article" date="2013" name="Genome Announc.">
        <title>Complete Genome Sequence of the Solvent Producer Clostridium saccharobutylicum NCP262 (DSM 13864).</title>
        <authorList>
            <person name="Poehlein A."/>
            <person name="Hartwich K."/>
            <person name="Krabben P."/>
            <person name="Ehrenreich A."/>
            <person name="Liebl W."/>
            <person name="Durre P."/>
            <person name="Gottschalk G."/>
            <person name="Daniel R."/>
        </authorList>
    </citation>
    <scope>NUCLEOTIDE SEQUENCE [LARGE SCALE GENOMIC DNA]</scope>
    <source>
        <strain evidence="2">DSM 13864</strain>
    </source>
</reference>
<keyword evidence="3" id="KW-1185">Reference proteome</keyword>
<evidence type="ECO:0000313" key="2">
    <source>
        <dbReference type="EMBL" id="AGX41962.1"/>
    </source>
</evidence>
<dbReference type="InterPro" id="IPR004919">
    <property type="entry name" value="GmrSD_N"/>
</dbReference>
<dbReference type="Pfam" id="PF03235">
    <property type="entry name" value="GmrSD_N"/>
    <property type="match status" value="1"/>
</dbReference>
<dbReference type="AlphaFoldDB" id="U5MRC5"/>
<dbReference type="eggNOG" id="COG1479">
    <property type="taxonomic scope" value="Bacteria"/>
</dbReference>
<evidence type="ECO:0000259" key="1">
    <source>
        <dbReference type="Pfam" id="PF03235"/>
    </source>
</evidence>
<gene>
    <name evidence="2" type="ORF">CLSA_c09510</name>
</gene>
<dbReference type="EMBL" id="CP006721">
    <property type="protein sequence ID" value="AGX41962.1"/>
    <property type="molecule type" value="Genomic_DNA"/>
</dbReference>
<dbReference type="PATRIC" id="fig|1345695.10.peg.683"/>
<proteinExistence type="predicted"/>
<name>U5MRC5_CLOSA</name>
<sequence>MYGDKDMKLYEQLNGKTITFGQLLNLINEITNDGEKGKVYIPIYQRNYKWNRSTGNSNAERLIKELIYNFKHGKSKSLSLFTLYVKDNQIQIVDGQQRMITLMLIFYAIEHKDDFIRLEFERDFQLDNKDKRIMFLSHLMNHHEMGKSAEDIFREQTKALSDKRRLTYNYIGIKEKINDENEGLPHDKYNTFAEFIKNNVNLLLHITSDEPVSEFLNMNSKKIKFRICDMIRAKLIIYMSINTDLITISDTLGLQLDVEYKTKIAEMFEEISNLLYDNEIYKTVKLSYFDPDNTRDNRLNILFASEDYGLTNARSKKEVHYSDFHEDNLVGKEKIIIQRIVFYKKMLDEIKKDIGKSYYLTIRAFIELNHLTDIRFFDLLNEYIFEMVSKDKEGTQSEEELLAKIIHSKFSIDRLILSRMESQNNSNDLEDDIGATDTYKINRYFDALSSNTQREKISDSDFKAFFNNEGGYENKKKFFPMKKNDLIDMVHGSGKYMLYKYIVAHEKELENEKFETISL</sequence>
<dbReference type="PANTHER" id="PTHR35149">
    <property type="entry name" value="SLL5132 PROTEIN"/>
    <property type="match status" value="1"/>
</dbReference>
<dbReference type="HOGENOM" id="CLU_524500_0_0_9"/>
<evidence type="ECO:0000313" key="3">
    <source>
        <dbReference type="Proteomes" id="UP000017118"/>
    </source>
</evidence>
<accession>U5MRC5</accession>
<organism evidence="2 3">
    <name type="scientific">Clostridium saccharobutylicum DSM 13864</name>
    <dbReference type="NCBI Taxonomy" id="1345695"/>
    <lineage>
        <taxon>Bacteria</taxon>
        <taxon>Bacillati</taxon>
        <taxon>Bacillota</taxon>
        <taxon>Clostridia</taxon>
        <taxon>Eubacteriales</taxon>
        <taxon>Clostridiaceae</taxon>
        <taxon>Clostridium</taxon>
    </lineage>
</organism>
<feature type="domain" description="GmrSD restriction endonucleases N-terminal" evidence="1">
    <location>
        <begin position="27"/>
        <end position="235"/>
    </location>
</feature>